<name>A0ABR4LUK1_9EURO</name>
<accession>A0ABR4LUK1</accession>
<dbReference type="Pfam" id="PF10906">
    <property type="entry name" value="Mrx7"/>
    <property type="match status" value="1"/>
</dbReference>
<proteinExistence type="predicted"/>
<protein>
    <submittedName>
        <fullName evidence="1">Uncharacterized protein</fullName>
    </submittedName>
</protein>
<dbReference type="Proteomes" id="UP001610432">
    <property type="component" value="Unassembled WGS sequence"/>
</dbReference>
<comment type="caution">
    <text evidence="1">The sequence shown here is derived from an EMBL/GenBank/DDBJ whole genome shotgun (WGS) entry which is preliminary data.</text>
</comment>
<dbReference type="EMBL" id="JBFXLQ010000014">
    <property type="protein sequence ID" value="KAL2868231.1"/>
    <property type="molecule type" value="Genomic_DNA"/>
</dbReference>
<dbReference type="GeneID" id="98147781"/>
<dbReference type="InterPro" id="IPR020301">
    <property type="entry name" value="Mrx7"/>
</dbReference>
<sequence>MAFVANLRGLANNKASPTFHRMAQRAHQKVQHFKYGIPPEETGGTKLENNGPGLRKFLEYFKEEVKDQLKGKPPNKL</sequence>
<organism evidence="1 2">
    <name type="scientific">Aspergillus lucknowensis</name>
    <dbReference type="NCBI Taxonomy" id="176173"/>
    <lineage>
        <taxon>Eukaryota</taxon>
        <taxon>Fungi</taxon>
        <taxon>Dikarya</taxon>
        <taxon>Ascomycota</taxon>
        <taxon>Pezizomycotina</taxon>
        <taxon>Eurotiomycetes</taxon>
        <taxon>Eurotiomycetidae</taxon>
        <taxon>Eurotiales</taxon>
        <taxon>Aspergillaceae</taxon>
        <taxon>Aspergillus</taxon>
        <taxon>Aspergillus subgen. Nidulantes</taxon>
    </lineage>
</organism>
<keyword evidence="2" id="KW-1185">Reference proteome</keyword>
<evidence type="ECO:0000313" key="2">
    <source>
        <dbReference type="Proteomes" id="UP001610432"/>
    </source>
</evidence>
<reference evidence="1 2" key="1">
    <citation type="submission" date="2024-07" db="EMBL/GenBank/DDBJ databases">
        <title>Section-level genome sequencing and comparative genomics of Aspergillus sections Usti and Cavernicolus.</title>
        <authorList>
            <consortium name="Lawrence Berkeley National Laboratory"/>
            <person name="Nybo J.L."/>
            <person name="Vesth T.C."/>
            <person name="Theobald S."/>
            <person name="Frisvad J.C."/>
            <person name="Larsen T.O."/>
            <person name="Kjaerboelling I."/>
            <person name="Rothschild-Mancinelli K."/>
            <person name="Lyhne E.K."/>
            <person name="Kogle M.E."/>
            <person name="Barry K."/>
            <person name="Clum A."/>
            <person name="Na H."/>
            <person name="Ledsgaard L."/>
            <person name="Lin J."/>
            <person name="Lipzen A."/>
            <person name="Kuo A."/>
            <person name="Riley R."/>
            <person name="Mondo S."/>
            <person name="Labutti K."/>
            <person name="Haridas S."/>
            <person name="Pangalinan J."/>
            <person name="Salamov A.A."/>
            <person name="Simmons B.A."/>
            <person name="Magnuson J.K."/>
            <person name="Chen J."/>
            <person name="Drula E."/>
            <person name="Henrissat B."/>
            <person name="Wiebenga A."/>
            <person name="Lubbers R.J."/>
            <person name="Gomes A.C."/>
            <person name="Macurrencykelacurrency M.R."/>
            <person name="Stajich J."/>
            <person name="Grigoriev I.V."/>
            <person name="Mortensen U.H."/>
            <person name="De Vries R.P."/>
            <person name="Baker S.E."/>
            <person name="Andersen M.R."/>
        </authorList>
    </citation>
    <scope>NUCLEOTIDE SEQUENCE [LARGE SCALE GENOMIC DNA]</scope>
    <source>
        <strain evidence="1 2">CBS 449.75</strain>
    </source>
</reference>
<dbReference type="RefSeq" id="XP_070887210.1">
    <property type="nucleotide sequence ID" value="XM_071032709.1"/>
</dbReference>
<evidence type="ECO:0000313" key="1">
    <source>
        <dbReference type="EMBL" id="KAL2868231.1"/>
    </source>
</evidence>
<gene>
    <name evidence="1" type="ORF">BJX67DRAFT_380052</name>
</gene>